<proteinExistence type="predicted"/>
<sequence length="97" mass="10539">MCDSAAPSASVSLSEPTDIPAVLNRVGVDYVDVHNQRLLAIYQTGIFNVTTEPEPVSNAHTLKIECWEAPLPSRGGEQSPQELLDEFAALFDHSENS</sequence>
<organism evidence="1 2">
    <name type="scientific">Halorubrum rutilum</name>
    <dbReference type="NCBI Taxonomy" id="1364933"/>
    <lineage>
        <taxon>Archaea</taxon>
        <taxon>Methanobacteriati</taxon>
        <taxon>Methanobacteriota</taxon>
        <taxon>Stenosarchaea group</taxon>
        <taxon>Halobacteria</taxon>
        <taxon>Halobacteriales</taxon>
        <taxon>Haloferacaceae</taxon>
        <taxon>Halorubrum</taxon>
    </lineage>
</organism>
<comment type="caution">
    <text evidence="1">The sequence shown here is derived from an EMBL/GenBank/DDBJ whole genome shotgun (WGS) entry which is preliminary data.</text>
</comment>
<dbReference type="AlphaFoldDB" id="A0ABD6API7"/>
<accession>A0ABD6API7</accession>
<name>A0ABD6API7_9EURY</name>
<dbReference type="EMBL" id="JBHTBL010000020">
    <property type="protein sequence ID" value="MFC7325947.1"/>
    <property type="molecule type" value="Genomic_DNA"/>
</dbReference>
<keyword evidence="2" id="KW-1185">Reference proteome</keyword>
<evidence type="ECO:0000313" key="1">
    <source>
        <dbReference type="EMBL" id="MFC7325947.1"/>
    </source>
</evidence>
<evidence type="ECO:0000313" key="2">
    <source>
        <dbReference type="Proteomes" id="UP001596545"/>
    </source>
</evidence>
<gene>
    <name evidence="1" type="ORF">ACFQMF_15370</name>
</gene>
<reference evidence="1 2" key="1">
    <citation type="journal article" date="2019" name="Int. J. Syst. Evol. Microbiol.">
        <title>The Global Catalogue of Microorganisms (GCM) 10K type strain sequencing project: providing services to taxonomists for standard genome sequencing and annotation.</title>
        <authorList>
            <consortium name="The Broad Institute Genomics Platform"/>
            <consortium name="The Broad Institute Genome Sequencing Center for Infectious Disease"/>
            <person name="Wu L."/>
            <person name="Ma J."/>
        </authorList>
    </citation>
    <scope>NUCLEOTIDE SEQUENCE [LARGE SCALE GENOMIC DNA]</scope>
    <source>
        <strain evidence="1 2">CGMCC 1.12554</strain>
    </source>
</reference>
<dbReference type="Proteomes" id="UP001596545">
    <property type="component" value="Unassembled WGS sequence"/>
</dbReference>
<dbReference type="RefSeq" id="WP_256409694.1">
    <property type="nucleotide sequence ID" value="NZ_JANHDN010000006.1"/>
</dbReference>
<protein>
    <submittedName>
        <fullName evidence="1">Uncharacterized protein</fullName>
    </submittedName>
</protein>